<organism evidence="2 3">
    <name type="scientific">Stephania cephalantha</name>
    <dbReference type="NCBI Taxonomy" id="152367"/>
    <lineage>
        <taxon>Eukaryota</taxon>
        <taxon>Viridiplantae</taxon>
        <taxon>Streptophyta</taxon>
        <taxon>Embryophyta</taxon>
        <taxon>Tracheophyta</taxon>
        <taxon>Spermatophyta</taxon>
        <taxon>Magnoliopsida</taxon>
        <taxon>Ranunculales</taxon>
        <taxon>Menispermaceae</taxon>
        <taxon>Menispermoideae</taxon>
        <taxon>Cissampelideae</taxon>
        <taxon>Stephania</taxon>
    </lineage>
</organism>
<dbReference type="AlphaFoldDB" id="A0AAP0EMN9"/>
<evidence type="ECO:0000313" key="3">
    <source>
        <dbReference type="Proteomes" id="UP001419268"/>
    </source>
</evidence>
<protein>
    <submittedName>
        <fullName evidence="2">Uncharacterized protein</fullName>
    </submittedName>
</protein>
<evidence type="ECO:0000313" key="2">
    <source>
        <dbReference type="EMBL" id="KAK9094612.1"/>
    </source>
</evidence>
<name>A0AAP0EMN9_9MAGN</name>
<feature type="region of interest" description="Disordered" evidence="1">
    <location>
        <begin position="41"/>
        <end position="66"/>
    </location>
</feature>
<evidence type="ECO:0000256" key="1">
    <source>
        <dbReference type="SAM" id="MobiDB-lite"/>
    </source>
</evidence>
<sequence length="66" mass="6672">MGVLHCALDALQRGAPMAWCDPPDGAGDAVEGGADIVARPLLDGPRPLDGPLPRAVGARPPPPIRG</sequence>
<keyword evidence="3" id="KW-1185">Reference proteome</keyword>
<proteinExistence type="predicted"/>
<comment type="caution">
    <text evidence="2">The sequence shown here is derived from an EMBL/GenBank/DDBJ whole genome shotgun (WGS) entry which is preliminary data.</text>
</comment>
<accession>A0AAP0EMN9</accession>
<gene>
    <name evidence="2" type="ORF">Scep_026081</name>
</gene>
<reference evidence="2 3" key="1">
    <citation type="submission" date="2024-01" db="EMBL/GenBank/DDBJ databases">
        <title>Genome assemblies of Stephania.</title>
        <authorList>
            <person name="Yang L."/>
        </authorList>
    </citation>
    <scope>NUCLEOTIDE SEQUENCE [LARGE SCALE GENOMIC DNA]</scope>
    <source>
        <strain evidence="2">JXDWG</strain>
        <tissue evidence="2">Leaf</tissue>
    </source>
</reference>
<feature type="compositionally biased region" description="Low complexity" evidence="1">
    <location>
        <begin position="41"/>
        <end position="54"/>
    </location>
</feature>
<dbReference type="Proteomes" id="UP001419268">
    <property type="component" value="Unassembled WGS sequence"/>
</dbReference>
<dbReference type="EMBL" id="JBBNAG010000011">
    <property type="protein sequence ID" value="KAK9094612.1"/>
    <property type="molecule type" value="Genomic_DNA"/>
</dbReference>